<keyword evidence="2 4" id="KW-0863">Zinc-finger</keyword>
<keyword evidence="8" id="KW-1185">Reference proteome</keyword>
<sequence length="544" mass="62626">MANTLFDHGAEYHFHDINFTRNHATMRQTEHDRTKPSKLELLQEDYRSKLLHEREQKANALFEQKVRAELLPKKGSVRDFFLNRRMLAASTSGASSGVNLPPIKTNRRYKGKQKDKTKLVEKQLVDKGKEKVEAIAFLNDMEKTQDVSELGKLRQKHRKSKTESQQDVPAVNMADNSLSQSFSSTCDKKGVNKDVKNTSLRKARGVKSREIYKRSGKPSDETNNDRNTNINSQELESSFTEHKITRARRGVKSQKIYKRGRKRPEESNREKSTNTKPNTNANSEDRASSFVENDAVSKSLVKIKELVNRRKTEEIILRSKTAKLTTEMATPSPRRNSQSFDEMCKVEMELRETISREQKKLLALQERRRQKITEYGNEMESHKKIGGKERQTAERKQNALGQSREKKTTKNMKKSEQESRQEKYMEQTPLNSKKTKQNNQCETMDTNSVSNENANQQQQTNKTQTRKVQNNSSSVNAMIELVTCSNCGRGFMKERIAKHEKACRKASARIKKPFDAKRKRAEGTDMEKYIIMGKDTSDDSACKV</sequence>
<comment type="caution">
    <text evidence="7">The sequence shown here is derived from an EMBL/GenBank/DDBJ whole genome shotgun (WGS) entry which is preliminary data.</text>
</comment>
<evidence type="ECO:0000259" key="6">
    <source>
        <dbReference type="PROSITE" id="PS52027"/>
    </source>
</evidence>
<feature type="compositionally biased region" description="Polar residues" evidence="5">
    <location>
        <begin position="174"/>
        <end position="185"/>
    </location>
</feature>
<evidence type="ECO:0000256" key="5">
    <source>
        <dbReference type="SAM" id="MobiDB-lite"/>
    </source>
</evidence>
<feature type="compositionally biased region" description="Basic and acidic residues" evidence="5">
    <location>
        <begin position="186"/>
        <end position="196"/>
    </location>
</feature>
<organism evidence="7 8">
    <name type="scientific">Paramuricea clavata</name>
    <name type="common">Red gorgonian</name>
    <name type="synonym">Violescent sea-whip</name>
    <dbReference type="NCBI Taxonomy" id="317549"/>
    <lineage>
        <taxon>Eukaryota</taxon>
        <taxon>Metazoa</taxon>
        <taxon>Cnidaria</taxon>
        <taxon>Anthozoa</taxon>
        <taxon>Octocorallia</taxon>
        <taxon>Malacalcyonacea</taxon>
        <taxon>Plexauridae</taxon>
        <taxon>Paramuricea</taxon>
    </lineage>
</organism>
<evidence type="ECO:0000313" key="7">
    <source>
        <dbReference type="EMBL" id="CAB3987543.1"/>
    </source>
</evidence>
<dbReference type="Pfam" id="PF13913">
    <property type="entry name" value="zf-C2HC_2"/>
    <property type="match status" value="1"/>
</dbReference>
<dbReference type="PROSITE" id="PS52027">
    <property type="entry name" value="ZF_C2HC_C3H"/>
    <property type="match status" value="1"/>
</dbReference>
<name>A0A7D9HPP3_PARCT</name>
<evidence type="ECO:0000256" key="1">
    <source>
        <dbReference type="ARBA" id="ARBA00022723"/>
    </source>
</evidence>
<feature type="region of interest" description="Disordered" evidence="5">
    <location>
        <begin position="148"/>
        <end position="291"/>
    </location>
</feature>
<accession>A0A7D9HPP3</accession>
<gene>
    <name evidence="7" type="ORF">PACLA_8A010011</name>
</gene>
<evidence type="ECO:0000256" key="4">
    <source>
        <dbReference type="PROSITE-ProRule" id="PRU01371"/>
    </source>
</evidence>
<feature type="region of interest" description="Disordered" evidence="5">
    <location>
        <begin position="92"/>
        <end position="116"/>
    </location>
</feature>
<proteinExistence type="predicted"/>
<keyword evidence="1" id="KW-0479">Metal-binding</keyword>
<dbReference type="EMBL" id="CACRXK020001191">
    <property type="protein sequence ID" value="CAB3987543.1"/>
    <property type="molecule type" value="Genomic_DNA"/>
</dbReference>
<dbReference type="InterPro" id="IPR049899">
    <property type="entry name" value="Znf_C2HC_C3H"/>
</dbReference>
<feature type="domain" description="C2HC/C3H-type" evidence="6">
    <location>
        <begin position="480"/>
        <end position="509"/>
    </location>
</feature>
<dbReference type="GO" id="GO:0008270">
    <property type="term" value="F:zinc ion binding"/>
    <property type="evidence" value="ECO:0007669"/>
    <property type="project" value="UniProtKB-KW"/>
</dbReference>
<evidence type="ECO:0000313" key="8">
    <source>
        <dbReference type="Proteomes" id="UP001152795"/>
    </source>
</evidence>
<feature type="compositionally biased region" description="Low complexity" evidence="5">
    <location>
        <begin position="451"/>
        <end position="471"/>
    </location>
</feature>
<dbReference type="AlphaFoldDB" id="A0A7D9HPP3"/>
<feature type="compositionally biased region" description="Basic and acidic residues" evidence="5">
    <location>
        <begin position="379"/>
        <end position="425"/>
    </location>
</feature>
<keyword evidence="3" id="KW-0862">Zinc</keyword>
<feature type="compositionally biased region" description="Polar residues" evidence="5">
    <location>
        <begin position="428"/>
        <end position="450"/>
    </location>
</feature>
<feature type="compositionally biased region" description="Basic and acidic residues" evidence="5">
    <location>
        <begin position="263"/>
        <end position="273"/>
    </location>
</feature>
<evidence type="ECO:0000256" key="3">
    <source>
        <dbReference type="ARBA" id="ARBA00022833"/>
    </source>
</evidence>
<feature type="compositionally biased region" description="Basic and acidic residues" evidence="5">
    <location>
        <begin position="207"/>
        <end position="224"/>
    </location>
</feature>
<feature type="region of interest" description="Disordered" evidence="5">
    <location>
        <begin position="373"/>
        <end position="471"/>
    </location>
</feature>
<dbReference type="Gene3D" id="3.30.160.60">
    <property type="entry name" value="Classic Zinc Finger"/>
    <property type="match status" value="1"/>
</dbReference>
<reference evidence="7" key="1">
    <citation type="submission" date="2020-04" db="EMBL/GenBank/DDBJ databases">
        <authorList>
            <person name="Alioto T."/>
            <person name="Alioto T."/>
            <person name="Gomez Garrido J."/>
        </authorList>
    </citation>
    <scope>NUCLEOTIDE SEQUENCE</scope>
    <source>
        <strain evidence="7">A484AB</strain>
    </source>
</reference>
<dbReference type="Proteomes" id="UP001152795">
    <property type="component" value="Unassembled WGS sequence"/>
</dbReference>
<evidence type="ECO:0000256" key="2">
    <source>
        <dbReference type="ARBA" id="ARBA00022771"/>
    </source>
</evidence>
<feature type="compositionally biased region" description="Polar residues" evidence="5">
    <location>
        <begin position="225"/>
        <end position="238"/>
    </location>
</feature>
<dbReference type="OrthoDB" id="10255185at2759"/>
<feature type="compositionally biased region" description="Basic residues" evidence="5">
    <location>
        <begin position="245"/>
        <end position="262"/>
    </location>
</feature>
<protein>
    <recommendedName>
        <fullName evidence="6">C2HC/C3H-type domain-containing protein</fullName>
    </recommendedName>
</protein>